<dbReference type="EMBL" id="CAJOBI010159718">
    <property type="protein sequence ID" value="CAF4846195.1"/>
    <property type="molecule type" value="Genomic_DNA"/>
</dbReference>
<organism evidence="1 2">
    <name type="scientific">Rotaria magnacalcarata</name>
    <dbReference type="NCBI Taxonomy" id="392030"/>
    <lineage>
        <taxon>Eukaryota</taxon>
        <taxon>Metazoa</taxon>
        <taxon>Spiralia</taxon>
        <taxon>Gnathifera</taxon>
        <taxon>Rotifera</taxon>
        <taxon>Eurotatoria</taxon>
        <taxon>Bdelloidea</taxon>
        <taxon>Philodinida</taxon>
        <taxon>Philodinidae</taxon>
        <taxon>Rotaria</taxon>
    </lineage>
</organism>
<dbReference type="AlphaFoldDB" id="A0A8S3BRT4"/>
<dbReference type="Proteomes" id="UP000676336">
    <property type="component" value="Unassembled WGS sequence"/>
</dbReference>
<comment type="caution">
    <text evidence="1">The sequence shown here is derived from an EMBL/GenBank/DDBJ whole genome shotgun (WGS) entry which is preliminary data.</text>
</comment>
<protein>
    <submittedName>
        <fullName evidence="1">Uncharacterized protein</fullName>
    </submittedName>
</protein>
<gene>
    <name evidence="1" type="ORF">SMN809_LOCUS49169</name>
</gene>
<evidence type="ECO:0000313" key="1">
    <source>
        <dbReference type="EMBL" id="CAF4846195.1"/>
    </source>
</evidence>
<feature type="non-terminal residue" evidence="1">
    <location>
        <position position="79"/>
    </location>
</feature>
<name>A0A8S3BRT4_9BILA</name>
<reference evidence="1" key="1">
    <citation type="submission" date="2021-02" db="EMBL/GenBank/DDBJ databases">
        <authorList>
            <person name="Nowell W R."/>
        </authorList>
    </citation>
    <scope>NUCLEOTIDE SEQUENCE</scope>
</reference>
<accession>A0A8S3BRT4</accession>
<evidence type="ECO:0000313" key="2">
    <source>
        <dbReference type="Proteomes" id="UP000676336"/>
    </source>
</evidence>
<sequence>MVLEGLTFCESSHISTGIAAIAVYTWDHLDTTSANNVKYIVLVITNALSTELREDKDQFTKRKKAFNFSLALLHIRSKS</sequence>
<proteinExistence type="predicted"/>